<dbReference type="Proteomes" id="UP000305887">
    <property type="component" value="Unassembled WGS sequence"/>
</dbReference>
<dbReference type="InterPro" id="IPR026881">
    <property type="entry name" value="WYL_dom"/>
</dbReference>
<dbReference type="PROSITE" id="PS52050">
    <property type="entry name" value="WYL"/>
    <property type="match status" value="1"/>
</dbReference>
<dbReference type="OrthoDB" id="1493123at2"/>
<organism evidence="2 3">
    <name type="scientific">Rubellimicrobium rubrum</name>
    <dbReference type="NCBI Taxonomy" id="2585369"/>
    <lineage>
        <taxon>Bacteria</taxon>
        <taxon>Pseudomonadati</taxon>
        <taxon>Pseudomonadota</taxon>
        <taxon>Alphaproteobacteria</taxon>
        <taxon>Rhodobacterales</taxon>
        <taxon>Roseobacteraceae</taxon>
        <taxon>Rubellimicrobium</taxon>
    </lineage>
</organism>
<dbReference type="AlphaFoldDB" id="A0A5C4MVR7"/>
<comment type="caution">
    <text evidence="2">The sequence shown here is derived from an EMBL/GenBank/DDBJ whole genome shotgun (WGS) entry which is preliminary data.</text>
</comment>
<dbReference type="EMBL" id="VDFU01000008">
    <property type="protein sequence ID" value="TNC50156.1"/>
    <property type="molecule type" value="Genomic_DNA"/>
</dbReference>
<sequence length="89" mass="10764">MDDTLLRQAIRDRRVIEFRYHGEHRTVEPYRLGLDGGRLRLMGWQARKGWRSFYAHEMLDLELTERTFLDPREGYTRGDPRMDRILAEV</sequence>
<name>A0A5C4MVR7_9RHOB</name>
<proteinExistence type="predicted"/>
<dbReference type="RefSeq" id="WP_139076480.1">
    <property type="nucleotide sequence ID" value="NZ_VDFU01000008.1"/>
</dbReference>
<evidence type="ECO:0000259" key="1">
    <source>
        <dbReference type="Pfam" id="PF13280"/>
    </source>
</evidence>
<evidence type="ECO:0000313" key="2">
    <source>
        <dbReference type="EMBL" id="TNC50156.1"/>
    </source>
</evidence>
<dbReference type="Pfam" id="PF13280">
    <property type="entry name" value="WYL"/>
    <property type="match status" value="1"/>
</dbReference>
<keyword evidence="3" id="KW-1185">Reference proteome</keyword>
<reference evidence="2 3" key="1">
    <citation type="submission" date="2019-06" db="EMBL/GenBank/DDBJ databases">
        <title>YIM 131921 draft genome.</title>
        <authorList>
            <person name="Jiang L."/>
        </authorList>
    </citation>
    <scope>NUCLEOTIDE SEQUENCE [LARGE SCALE GENOMIC DNA]</scope>
    <source>
        <strain evidence="2 3">YIM 131921</strain>
    </source>
</reference>
<gene>
    <name evidence="2" type="ORF">FHG66_09370</name>
</gene>
<evidence type="ECO:0000313" key="3">
    <source>
        <dbReference type="Proteomes" id="UP000305887"/>
    </source>
</evidence>
<protein>
    <submittedName>
        <fullName evidence="2">WYL domain-containing protein</fullName>
    </submittedName>
</protein>
<feature type="domain" description="WYL" evidence="1">
    <location>
        <begin position="5"/>
        <end position="62"/>
    </location>
</feature>
<accession>A0A5C4MVR7</accession>